<organism evidence="2 3">
    <name type="scientific">Apilactobacillus timberlakei</name>
    <dbReference type="NCBI Taxonomy" id="2008380"/>
    <lineage>
        <taxon>Bacteria</taxon>
        <taxon>Bacillati</taxon>
        <taxon>Bacillota</taxon>
        <taxon>Bacilli</taxon>
        <taxon>Lactobacillales</taxon>
        <taxon>Lactobacillaceae</taxon>
        <taxon>Apilactobacillus</taxon>
    </lineage>
</organism>
<comment type="caution">
    <text evidence="2">The sequence shown here is derived from an EMBL/GenBank/DDBJ whole genome shotgun (WGS) entry which is preliminary data.</text>
</comment>
<dbReference type="InterPro" id="IPR027417">
    <property type="entry name" value="P-loop_NTPase"/>
</dbReference>
<dbReference type="InterPro" id="IPR003593">
    <property type="entry name" value="AAA+_ATPase"/>
</dbReference>
<dbReference type="Pfam" id="PF01695">
    <property type="entry name" value="IstB_IS21"/>
    <property type="match status" value="1"/>
</dbReference>
<gene>
    <name evidence="2" type="ORF">DY048_07665</name>
</gene>
<protein>
    <submittedName>
        <fullName evidence="2">AAA family ATPase</fullName>
    </submittedName>
</protein>
<dbReference type="EMBL" id="QUAM01000008">
    <property type="protein sequence ID" value="TPR12419.1"/>
    <property type="molecule type" value="Genomic_DNA"/>
</dbReference>
<keyword evidence="3" id="KW-1185">Reference proteome</keyword>
<dbReference type="CDD" id="cd00009">
    <property type="entry name" value="AAA"/>
    <property type="match status" value="1"/>
</dbReference>
<evidence type="ECO:0000259" key="1">
    <source>
        <dbReference type="SMART" id="SM00382"/>
    </source>
</evidence>
<dbReference type="SUPFAM" id="SSF52540">
    <property type="entry name" value="P-loop containing nucleoside triphosphate hydrolases"/>
    <property type="match status" value="1"/>
</dbReference>
<proteinExistence type="predicted"/>
<dbReference type="SMART" id="SM00382">
    <property type="entry name" value="AAA"/>
    <property type="match status" value="1"/>
</dbReference>
<dbReference type="Gene3D" id="3.40.50.300">
    <property type="entry name" value="P-loop containing nucleotide triphosphate hydrolases"/>
    <property type="match status" value="1"/>
</dbReference>
<dbReference type="Proteomes" id="UP000767392">
    <property type="component" value="Unassembled WGS sequence"/>
</dbReference>
<dbReference type="PANTHER" id="PTHR30050:SF4">
    <property type="entry name" value="ATP-BINDING PROTEIN RV3427C IN INSERTION SEQUENCE-RELATED"/>
    <property type="match status" value="1"/>
</dbReference>
<dbReference type="PANTHER" id="PTHR30050">
    <property type="entry name" value="CHROMOSOMAL REPLICATION INITIATOR PROTEIN DNAA"/>
    <property type="match status" value="1"/>
</dbReference>
<evidence type="ECO:0000313" key="3">
    <source>
        <dbReference type="Proteomes" id="UP000767392"/>
    </source>
</evidence>
<accession>A0ABY2YRM6</accession>
<evidence type="ECO:0000313" key="2">
    <source>
        <dbReference type="EMBL" id="TPR12419.1"/>
    </source>
</evidence>
<dbReference type="InterPro" id="IPR002611">
    <property type="entry name" value="IstB_ATP-bd"/>
</dbReference>
<name>A0ABY2YRM6_9LACO</name>
<reference evidence="2 3" key="1">
    <citation type="submission" date="2018-08" db="EMBL/GenBank/DDBJ databases">
        <title>Comparative genomics of wild bee and flower associated Lactobacillus reveals potential adaptation to the bee host.</title>
        <authorList>
            <person name="Vuong H.Q."/>
            <person name="Mcfrederick Q.S."/>
        </authorList>
    </citation>
    <scope>NUCLEOTIDE SEQUENCE [LARGE SCALE GENOMIC DNA]</scope>
    <source>
        <strain evidence="2 3">HV_04</strain>
    </source>
</reference>
<feature type="domain" description="AAA+ ATPase" evidence="1">
    <location>
        <begin position="120"/>
        <end position="261"/>
    </location>
</feature>
<sequence length="281" mass="31650">MKGLTTSNQFKNFLNKYQHPSDEICEKHNCHKVVFDLPKPHTVCEQCQQEAINARSNNIVKSSVSRIERRKSYGVLTKDSLIPDDDLKDASFSTFKPNDDESANNLKIAKLSAKKFLEDAKFNLILSGPPGRGKSHLALSILKAVNEKSQGKITCMFINTDDLFFKIRDSWSNKDNGFTAPEVISRLSKVDLLVLDDLGSEATMQSRYVEAKDYIQQPLYEVLRKRSRKSTIITTNMDSEKLNATYNGKIISRVLKGVTANPKEQVIKFTSATADKRILGL</sequence>
<dbReference type="RefSeq" id="WP_105988425.1">
    <property type="nucleotide sequence ID" value="NZ_POST01000007.1"/>
</dbReference>